<accession>A0A1I2CMJ8</accession>
<proteinExistence type="predicted"/>
<dbReference type="AlphaFoldDB" id="A0A1I2CMJ8"/>
<protein>
    <submittedName>
        <fullName evidence="1">Uncharacterized protein</fullName>
    </submittedName>
</protein>
<gene>
    <name evidence="1" type="ORF">SAMN05192532_10388</name>
</gene>
<organism evidence="1 2">
    <name type="scientific">Alteribacillus iranensis</name>
    <dbReference type="NCBI Taxonomy" id="930128"/>
    <lineage>
        <taxon>Bacteria</taxon>
        <taxon>Bacillati</taxon>
        <taxon>Bacillota</taxon>
        <taxon>Bacilli</taxon>
        <taxon>Bacillales</taxon>
        <taxon>Bacillaceae</taxon>
        <taxon>Alteribacillus</taxon>
    </lineage>
</organism>
<dbReference type="STRING" id="930128.SAMN05192532_10388"/>
<dbReference type="Proteomes" id="UP000199516">
    <property type="component" value="Unassembled WGS sequence"/>
</dbReference>
<evidence type="ECO:0000313" key="1">
    <source>
        <dbReference type="EMBL" id="SFE69498.1"/>
    </source>
</evidence>
<keyword evidence="2" id="KW-1185">Reference proteome</keyword>
<evidence type="ECO:0000313" key="2">
    <source>
        <dbReference type="Proteomes" id="UP000199516"/>
    </source>
</evidence>
<name>A0A1I2CMJ8_9BACI</name>
<reference evidence="1 2" key="1">
    <citation type="submission" date="2016-10" db="EMBL/GenBank/DDBJ databases">
        <authorList>
            <person name="de Groot N.N."/>
        </authorList>
    </citation>
    <scope>NUCLEOTIDE SEQUENCE [LARGE SCALE GENOMIC DNA]</scope>
    <source>
        <strain evidence="1 2">DSM 23995</strain>
    </source>
</reference>
<sequence>MNSPLSAFVNGRKVAKAGWNNTNPPVIKNRQGLPVAETADPAVKKGGTVKRSLFAPSVSLTTADMGGKTFLLCQKTFNDFSVK</sequence>
<dbReference type="EMBL" id="FONT01000003">
    <property type="protein sequence ID" value="SFE69498.1"/>
    <property type="molecule type" value="Genomic_DNA"/>
</dbReference>